<evidence type="ECO:0000259" key="1">
    <source>
        <dbReference type="Pfam" id="PF02225"/>
    </source>
</evidence>
<dbReference type="InterPro" id="IPR046450">
    <property type="entry name" value="PA_dom_sf"/>
</dbReference>
<organism evidence="2 3">
    <name type="scientific">Amphimedon queenslandica</name>
    <name type="common">Sponge</name>
    <dbReference type="NCBI Taxonomy" id="400682"/>
    <lineage>
        <taxon>Eukaryota</taxon>
        <taxon>Metazoa</taxon>
        <taxon>Porifera</taxon>
        <taxon>Demospongiae</taxon>
        <taxon>Heteroscleromorpha</taxon>
        <taxon>Haplosclerida</taxon>
        <taxon>Niphatidae</taxon>
        <taxon>Amphimedon</taxon>
    </lineage>
</organism>
<dbReference type="PANTHER" id="PTHR10404:SF77">
    <property type="entry name" value="GLUTAMATE CARBOXYPEPTIDASE 2 HOMOLOG"/>
    <property type="match status" value="1"/>
</dbReference>
<dbReference type="InterPro" id="IPR003137">
    <property type="entry name" value="PA_domain"/>
</dbReference>
<proteinExistence type="predicted"/>
<dbReference type="InterPro" id="IPR039373">
    <property type="entry name" value="Peptidase_M28B"/>
</dbReference>
<feature type="domain" description="PA" evidence="1">
    <location>
        <begin position="12"/>
        <end position="99"/>
    </location>
</feature>
<reference evidence="2" key="2">
    <citation type="submission" date="2024-06" db="UniProtKB">
        <authorList>
            <consortium name="EnsemblMetazoa"/>
        </authorList>
    </citation>
    <scope>IDENTIFICATION</scope>
</reference>
<dbReference type="EnsemblMetazoa" id="XM_003392027.2">
    <property type="protein sequence ID" value="XP_003392075.2"/>
    <property type="gene ID" value="LOC100638153"/>
</dbReference>
<evidence type="ECO:0000313" key="3">
    <source>
        <dbReference type="Proteomes" id="UP000007879"/>
    </source>
</evidence>
<dbReference type="Gene3D" id="3.50.30.30">
    <property type="match status" value="1"/>
</dbReference>
<evidence type="ECO:0000313" key="2">
    <source>
        <dbReference type="EnsemblMetazoa" id="XP_003392075.2"/>
    </source>
</evidence>
<dbReference type="Proteomes" id="UP000007879">
    <property type="component" value="Unassembled WGS sequence"/>
</dbReference>
<protein>
    <recommendedName>
        <fullName evidence="1">PA domain-containing protein</fullName>
    </recommendedName>
</protein>
<dbReference type="PANTHER" id="PTHR10404">
    <property type="entry name" value="N-ACETYLATED-ALPHA-LINKED ACIDIC DIPEPTIDASE"/>
    <property type="match status" value="1"/>
</dbReference>
<dbReference type="RefSeq" id="XP_003392075.2">
    <property type="nucleotide sequence ID" value="XM_003392027.2"/>
</dbReference>
<name>A0AAN0IKL6_AMPQE</name>
<dbReference type="GeneID" id="100638153"/>
<reference evidence="3" key="1">
    <citation type="journal article" date="2010" name="Nature">
        <title>The Amphimedon queenslandica genome and the evolution of animal complexity.</title>
        <authorList>
            <person name="Srivastava M."/>
            <person name="Simakov O."/>
            <person name="Chapman J."/>
            <person name="Fahey B."/>
            <person name="Gauthier M.E."/>
            <person name="Mitros T."/>
            <person name="Richards G.S."/>
            <person name="Conaco C."/>
            <person name="Dacre M."/>
            <person name="Hellsten U."/>
            <person name="Larroux C."/>
            <person name="Putnam N.H."/>
            <person name="Stanke M."/>
            <person name="Adamska M."/>
            <person name="Darling A."/>
            <person name="Degnan S.M."/>
            <person name="Oakley T.H."/>
            <person name="Plachetzki D.C."/>
            <person name="Zhai Y."/>
            <person name="Adamski M."/>
            <person name="Calcino A."/>
            <person name="Cummins S.F."/>
            <person name="Goodstein D.M."/>
            <person name="Harris C."/>
            <person name="Jackson D.J."/>
            <person name="Leys S.P."/>
            <person name="Shu S."/>
            <person name="Woodcroft B.J."/>
            <person name="Vervoort M."/>
            <person name="Kosik K.S."/>
            <person name="Manning G."/>
            <person name="Degnan B.M."/>
            <person name="Rokhsar D.S."/>
        </authorList>
    </citation>
    <scope>NUCLEOTIDE SEQUENCE [LARGE SCALE GENOMIC DNA]</scope>
</reference>
<dbReference type="GO" id="GO:0004180">
    <property type="term" value="F:carboxypeptidase activity"/>
    <property type="evidence" value="ECO:0007669"/>
    <property type="project" value="TreeGrafter"/>
</dbReference>
<dbReference type="AlphaFoldDB" id="A0AAN0IKL6"/>
<keyword evidence="3" id="KW-1185">Reference proteome</keyword>
<accession>A0AAN0IKL6</accession>
<sequence>PFNAYSAPGEAKGPLVYVNYGRISDFQYLVYNLSLNLTGHVCIARYGQIFRGDKAHLAQRFGCSGLIIYSDPADYAPKDGPPVYPKGPSLPPGGVQRGTVMLTVGDPLTPSIPAI</sequence>
<dbReference type="KEGG" id="aqu:100638153"/>
<dbReference type="Pfam" id="PF02225">
    <property type="entry name" value="PA"/>
    <property type="match status" value="1"/>
</dbReference>
<dbReference type="SUPFAM" id="SSF52025">
    <property type="entry name" value="PA domain"/>
    <property type="match status" value="1"/>
</dbReference>